<reference evidence="1" key="1">
    <citation type="submission" date="2024-03" db="EMBL/GenBank/DDBJ databases">
        <title>Novel Streptomyces species of biotechnological and ecological value are a feature of Machair soil.</title>
        <authorList>
            <person name="Prole J.R."/>
            <person name="Goodfellow M."/>
            <person name="Allenby N."/>
            <person name="Ward A.C."/>
        </authorList>
    </citation>
    <scope>NUCLEOTIDE SEQUENCE</scope>
    <source>
        <strain evidence="1">MS1.AVA.4</strain>
    </source>
</reference>
<name>A0ACC6QKW2_9ACTN</name>
<evidence type="ECO:0000313" key="2">
    <source>
        <dbReference type="Proteomes" id="UP001375539"/>
    </source>
</evidence>
<gene>
    <name evidence="1" type="ORF">WKI58_21445</name>
</gene>
<keyword evidence="2" id="KW-1185">Reference proteome</keyword>
<evidence type="ECO:0000313" key="1">
    <source>
        <dbReference type="EMBL" id="MEJ8659048.1"/>
    </source>
</evidence>
<dbReference type="EMBL" id="JBBKAI010000002">
    <property type="protein sequence ID" value="MEJ8659048.1"/>
    <property type="molecule type" value="Genomic_DNA"/>
</dbReference>
<dbReference type="Proteomes" id="UP001375539">
    <property type="component" value="Unassembled WGS sequence"/>
</dbReference>
<organism evidence="1 2">
    <name type="scientific">Streptomyces pratisoli</name>
    <dbReference type="NCBI Taxonomy" id="3139917"/>
    <lineage>
        <taxon>Bacteria</taxon>
        <taxon>Bacillati</taxon>
        <taxon>Actinomycetota</taxon>
        <taxon>Actinomycetes</taxon>
        <taxon>Kitasatosporales</taxon>
        <taxon>Streptomycetaceae</taxon>
        <taxon>Streptomyces</taxon>
    </lineage>
</organism>
<comment type="caution">
    <text evidence="1">The sequence shown here is derived from an EMBL/GenBank/DDBJ whole genome shotgun (WGS) entry which is preliminary data.</text>
</comment>
<proteinExistence type="predicted"/>
<protein>
    <submittedName>
        <fullName evidence="1">FAD-dependent oxidoreductase</fullName>
    </submittedName>
</protein>
<accession>A0ACC6QKW2</accession>
<sequence>MTESGQIAGGQTADGRTAAAHTAGGQTAGVPTAGVGTAVGRTRRRFLAATGGAVGAAAFATTSRAAATPSAAGRTVAVLGGGVSGLSAAHELAERGYAVTVYEYHDVLGGKARSMDVPGTGSGGRKPLPGEHGFRFFPGFYRNLPDTMRRIPFPGNPGGVRGNLRNATEELFAREAGRPDLHFPLRRLTTPPRLGDLTTTWIRDEVTAALDTATKLPAHEAAYFANRLLVHLTSCDARRESEWEATSWWDFIRAGDFGDEYRILLGIGQTRNLVATRAQEASTRTVGRVIIEALILWGLLGRGLDGDDADIDRVLNAPTSEAWIDPWRAHLTTLGVQFVFSSDVREVLYADGRVTGVRVTDPNGSRPRTVTADHYVQAMPVEHARRTWGAALRVADPQLARCDELRTDWMTGIMFYTRRKVPLVHGHVNCLDSPWSVTAIGQAQFWDGRDFAADYGDGTALDCVSAIVSEWDRPGILYGKPARACTREEIVEECWAQLKDGVNDAGRTLIEDADRVAWFMDPAVTGLGGPDPQNREPLFIHPTGTWHLRPTARTAVPNLFLAGDYVRTDVDLATMEGANESARRAVNALLDRDGSDAPRCRVWELYRPPELEPLKRVDEVRFRLGLPNTFDLG</sequence>